<evidence type="ECO:0000313" key="23">
    <source>
        <dbReference type="EMBL" id="KAJ5121523.1"/>
    </source>
</evidence>
<dbReference type="EC" id="2.3.2.27" evidence="5 19"/>
<comment type="similarity">
    <text evidence="4 19">Belongs to the RAD18 family.</text>
</comment>
<evidence type="ECO:0000256" key="5">
    <source>
        <dbReference type="ARBA" id="ARBA00012483"/>
    </source>
</evidence>
<evidence type="ECO:0000256" key="12">
    <source>
        <dbReference type="ARBA" id="ARBA00022833"/>
    </source>
</evidence>
<keyword evidence="10 18" id="KW-0863">Zinc-finger</keyword>
<keyword evidence="24" id="KW-1185">Reference proteome</keyword>
<dbReference type="PANTHER" id="PTHR14134:SF2">
    <property type="entry name" value="E3 UBIQUITIN-PROTEIN LIGASE RAD18"/>
    <property type="match status" value="1"/>
</dbReference>
<dbReference type="GO" id="GO:0008270">
    <property type="term" value="F:zinc ion binding"/>
    <property type="evidence" value="ECO:0007669"/>
    <property type="project" value="UniProtKB-KW"/>
</dbReference>
<dbReference type="InterPro" id="IPR039577">
    <property type="entry name" value="Rad18"/>
</dbReference>
<feature type="compositionally biased region" description="Polar residues" evidence="20">
    <location>
        <begin position="211"/>
        <end position="231"/>
    </location>
</feature>
<dbReference type="GO" id="GO:0006281">
    <property type="term" value="P:DNA repair"/>
    <property type="evidence" value="ECO:0007669"/>
    <property type="project" value="UniProtKB-KW"/>
</dbReference>
<comment type="subunit">
    <text evidence="17 19">Interacts with E2 UBC2, forming a complex with ubiquitin ligase activity.</text>
</comment>
<dbReference type="GO" id="GO:0005634">
    <property type="term" value="C:nucleus"/>
    <property type="evidence" value="ECO:0007669"/>
    <property type="project" value="UniProtKB-SubCell"/>
</dbReference>
<evidence type="ECO:0000259" key="21">
    <source>
        <dbReference type="PROSITE" id="PS50089"/>
    </source>
</evidence>
<dbReference type="Proteomes" id="UP001149079">
    <property type="component" value="Unassembled WGS sequence"/>
</dbReference>
<evidence type="ECO:0000256" key="20">
    <source>
        <dbReference type="SAM" id="MobiDB-lite"/>
    </source>
</evidence>
<evidence type="ECO:0000256" key="17">
    <source>
        <dbReference type="ARBA" id="ARBA00066140"/>
    </source>
</evidence>
<evidence type="ECO:0000256" key="7">
    <source>
        <dbReference type="ARBA" id="ARBA00022679"/>
    </source>
</evidence>
<evidence type="ECO:0000256" key="19">
    <source>
        <dbReference type="RuleBase" id="RU368093"/>
    </source>
</evidence>
<comment type="caution">
    <text evidence="23">The sequence shown here is derived from an EMBL/GenBank/DDBJ whole genome shotgun (WGS) entry which is preliminary data.</text>
</comment>
<dbReference type="PROSITE" id="PS50800">
    <property type="entry name" value="SAP"/>
    <property type="match status" value="1"/>
</dbReference>
<keyword evidence="7 19" id="KW-0808">Transferase</keyword>
<organism evidence="23 24">
    <name type="scientific">Penicillium bovifimosum</name>
    <dbReference type="NCBI Taxonomy" id="126998"/>
    <lineage>
        <taxon>Eukaryota</taxon>
        <taxon>Fungi</taxon>
        <taxon>Dikarya</taxon>
        <taxon>Ascomycota</taxon>
        <taxon>Pezizomycotina</taxon>
        <taxon>Eurotiomycetes</taxon>
        <taxon>Eurotiomycetidae</taxon>
        <taxon>Eurotiales</taxon>
        <taxon>Aspergillaceae</taxon>
        <taxon>Penicillium</taxon>
    </lineage>
</organism>
<comment type="catalytic activity">
    <reaction evidence="1 19">
        <text>S-ubiquitinyl-[E2 ubiquitin-conjugating enzyme]-L-cysteine + [acceptor protein]-L-lysine = [E2 ubiquitin-conjugating enzyme]-L-cysteine + N(6)-ubiquitinyl-[acceptor protein]-L-lysine.</text>
        <dbReference type="EC" id="2.3.2.27"/>
    </reaction>
</comment>
<feature type="domain" description="RING-type" evidence="21">
    <location>
        <begin position="30"/>
        <end position="68"/>
    </location>
</feature>
<proteinExistence type="inferred from homology"/>
<dbReference type="PROSITE" id="PS50089">
    <property type="entry name" value="ZF_RING_2"/>
    <property type="match status" value="1"/>
</dbReference>
<feature type="domain" description="SAP" evidence="22">
    <location>
        <begin position="245"/>
        <end position="279"/>
    </location>
</feature>
<evidence type="ECO:0000256" key="3">
    <source>
        <dbReference type="ARBA" id="ARBA00004906"/>
    </source>
</evidence>
<evidence type="ECO:0000256" key="8">
    <source>
        <dbReference type="ARBA" id="ARBA00022723"/>
    </source>
</evidence>
<comment type="pathway">
    <text evidence="3 19">Protein modification; protein ubiquitination.</text>
</comment>
<feature type="compositionally biased region" description="Low complexity" evidence="20">
    <location>
        <begin position="371"/>
        <end position="517"/>
    </location>
</feature>
<keyword evidence="15 19" id="KW-0539">Nucleus</keyword>
<feature type="region of interest" description="Disordered" evidence="20">
    <location>
        <begin position="206"/>
        <end position="231"/>
    </location>
</feature>
<keyword evidence="14 19" id="KW-0234">DNA repair</keyword>
<dbReference type="GO" id="GO:0006513">
    <property type="term" value="P:protein monoubiquitination"/>
    <property type="evidence" value="ECO:0007669"/>
    <property type="project" value="InterPro"/>
</dbReference>
<accession>A0A9W9KVV6</accession>
<dbReference type="InterPro" id="IPR017907">
    <property type="entry name" value="Znf_RING_CS"/>
</dbReference>
<dbReference type="AlphaFoldDB" id="A0A9W9KVV6"/>
<name>A0A9W9KVV6_9EURO</name>
<reference evidence="23" key="2">
    <citation type="journal article" date="2023" name="IMA Fungus">
        <title>Comparative genomic study of the Penicillium genus elucidates a diverse pangenome and 15 lateral gene transfer events.</title>
        <authorList>
            <person name="Petersen C."/>
            <person name="Sorensen T."/>
            <person name="Nielsen M.R."/>
            <person name="Sondergaard T.E."/>
            <person name="Sorensen J.L."/>
            <person name="Fitzpatrick D.A."/>
            <person name="Frisvad J.C."/>
            <person name="Nielsen K.L."/>
        </authorList>
    </citation>
    <scope>NUCLEOTIDE SEQUENCE</scope>
    <source>
        <strain evidence="23">IBT 22155</strain>
    </source>
</reference>
<reference evidence="23" key="1">
    <citation type="submission" date="2022-11" db="EMBL/GenBank/DDBJ databases">
        <authorList>
            <person name="Petersen C."/>
        </authorList>
    </citation>
    <scope>NUCLEOTIDE SEQUENCE</scope>
    <source>
        <strain evidence="23">IBT 22155</strain>
    </source>
</reference>
<feature type="compositionally biased region" description="Polar residues" evidence="20">
    <location>
        <begin position="135"/>
        <end position="154"/>
    </location>
</feature>
<keyword evidence="13 19" id="KW-0238">DNA-binding</keyword>
<evidence type="ECO:0000256" key="4">
    <source>
        <dbReference type="ARBA" id="ARBA00009506"/>
    </source>
</evidence>
<dbReference type="SMART" id="SM00513">
    <property type="entry name" value="SAP"/>
    <property type="match status" value="1"/>
</dbReference>
<dbReference type="InterPro" id="IPR013083">
    <property type="entry name" value="Znf_RING/FYVE/PHD"/>
</dbReference>
<dbReference type="NCBIfam" id="TIGR00599">
    <property type="entry name" value="rad18"/>
    <property type="match status" value="1"/>
</dbReference>
<keyword evidence="11 19" id="KW-0833">Ubl conjugation pathway</keyword>
<dbReference type="PANTHER" id="PTHR14134">
    <property type="entry name" value="E3 UBIQUITIN-PROTEIN LIGASE RAD18"/>
    <property type="match status" value="1"/>
</dbReference>
<evidence type="ECO:0000256" key="10">
    <source>
        <dbReference type="ARBA" id="ARBA00022771"/>
    </source>
</evidence>
<keyword evidence="9 19" id="KW-0227">DNA damage</keyword>
<dbReference type="Gene3D" id="3.30.40.10">
    <property type="entry name" value="Zinc/RING finger domain, C3HC4 (zinc finger)"/>
    <property type="match status" value="1"/>
</dbReference>
<keyword evidence="12 19" id="KW-0862">Zinc</keyword>
<dbReference type="GeneID" id="81409398"/>
<dbReference type="GO" id="GO:0061630">
    <property type="term" value="F:ubiquitin protein ligase activity"/>
    <property type="evidence" value="ECO:0007669"/>
    <property type="project" value="UniProtKB-UniRule"/>
</dbReference>
<comment type="function">
    <text evidence="16 19">E3 RING-finger protein, member of the UBC2/RAD6 epistasis group. Associates to the E2 ubiquitin conjugating enzyme UBC2/RAD6 to form the UBC2-RAD18 ubiquitin ligase complex involved in postreplicative repair (PRR) of damaged DNA.</text>
</comment>
<keyword evidence="8 19" id="KW-0479">Metal-binding</keyword>
<feature type="region of interest" description="Disordered" evidence="20">
    <location>
        <begin position="349"/>
        <end position="538"/>
    </location>
</feature>
<feature type="region of interest" description="Disordered" evidence="20">
    <location>
        <begin position="106"/>
        <end position="160"/>
    </location>
</feature>
<dbReference type="GO" id="GO:0003697">
    <property type="term" value="F:single-stranded DNA binding"/>
    <property type="evidence" value="ECO:0007669"/>
    <property type="project" value="UniProtKB-UniRule"/>
</dbReference>
<evidence type="ECO:0000256" key="18">
    <source>
        <dbReference type="PROSITE-ProRule" id="PRU00175"/>
    </source>
</evidence>
<dbReference type="GO" id="GO:0097505">
    <property type="term" value="C:Rad6-Rad18 complex"/>
    <property type="evidence" value="ECO:0007669"/>
    <property type="project" value="TreeGrafter"/>
</dbReference>
<dbReference type="InterPro" id="IPR004580">
    <property type="entry name" value="Rad18_fungi"/>
</dbReference>
<dbReference type="SMART" id="SM00184">
    <property type="entry name" value="RING"/>
    <property type="match status" value="1"/>
</dbReference>
<evidence type="ECO:0000256" key="6">
    <source>
        <dbReference type="ARBA" id="ARBA00015551"/>
    </source>
</evidence>
<comment type="subcellular location">
    <subcellularLocation>
        <location evidence="2 19">Nucleus</location>
    </subcellularLocation>
</comment>
<evidence type="ECO:0000256" key="11">
    <source>
        <dbReference type="ARBA" id="ARBA00022786"/>
    </source>
</evidence>
<evidence type="ECO:0000313" key="24">
    <source>
        <dbReference type="Proteomes" id="UP001149079"/>
    </source>
</evidence>
<evidence type="ECO:0000259" key="22">
    <source>
        <dbReference type="PROSITE" id="PS50800"/>
    </source>
</evidence>
<sequence length="538" mass="60542">MDPSFDLPDSTDWLATPLSLLAPFESSLRCQVCKDFFDNPVITSCSHTFCSLCIRRCLSAEGKCPACRSSDQELKLRRNWAVQELVDAFMTARPSVLDLARKETVRLSQGEADTGKPAQKKRKVDHFDSEEAQVPGTSSQGRRTRSQGLNSSAEQRAAPQVMPEIVEDSHDDEEYVPDGLVSCPICYRKMKEEAVFPHLSVHEREEEPAFQTPTKPTSFGSLQVPSQRGFTVTNKQPERLPAINYSILKDMSLRKKLRDLGIPDWGPRQLLQRRHTEWMNLWNANCDSKNPKSKRILLQELDIWERTQGGHAAMPSAFGSSNNVMRKDFNANEWSTSHDDDFRRLIANARQKSETEVRSTIPGASVSSSEPAEPQAPQPAQQRPAQQQPAHQQPAHQQPAHQQPAHQQPAQQQSARQQLAQQQLAQHYAHQQYAQQQYAQQQPAQQHPAQQQPAQQQPAQQQPAQQQPAQQQPAHQQYAQQEPAHQQSAQQRPAQQQPAHQQPAHQQPAQQQPAQLPVNGAHVQLQPGIDANHVIDLS</sequence>
<evidence type="ECO:0000256" key="2">
    <source>
        <dbReference type="ARBA" id="ARBA00004123"/>
    </source>
</evidence>
<dbReference type="InterPro" id="IPR001841">
    <property type="entry name" value="Znf_RING"/>
</dbReference>
<dbReference type="EMBL" id="JAPQKL010000007">
    <property type="protein sequence ID" value="KAJ5121523.1"/>
    <property type="molecule type" value="Genomic_DNA"/>
</dbReference>
<dbReference type="FunFam" id="3.30.40.10:FF:000172">
    <property type="entry name" value="E3 ubiquitin-protein ligase RAD18"/>
    <property type="match status" value="1"/>
</dbReference>
<evidence type="ECO:0000256" key="9">
    <source>
        <dbReference type="ARBA" id="ARBA00022763"/>
    </source>
</evidence>
<protein>
    <recommendedName>
        <fullName evidence="6 19">Postreplication repair E3 ubiquitin-protein ligase RAD18</fullName>
        <ecNumber evidence="5 19">2.3.2.27</ecNumber>
    </recommendedName>
    <alternativeName>
        <fullName evidence="19">RING-type E3 ubiquitin transferase RAD18</fullName>
    </alternativeName>
</protein>
<evidence type="ECO:0000256" key="15">
    <source>
        <dbReference type="ARBA" id="ARBA00023242"/>
    </source>
</evidence>
<dbReference type="SUPFAM" id="SSF57850">
    <property type="entry name" value="RING/U-box"/>
    <property type="match status" value="1"/>
</dbReference>
<gene>
    <name evidence="23" type="ORF">N7515_009484</name>
</gene>
<dbReference type="GO" id="GO:0006301">
    <property type="term" value="P:DNA damage tolerance"/>
    <property type="evidence" value="ECO:0007669"/>
    <property type="project" value="InterPro"/>
</dbReference>
<dbReference type="Pfam" id="PF13923">
    <property type="entry name" value="zf-C3HC4_2"/>
    <property type="match status" value="1"/>
</dbReference>
<evidence type="ECO:0000256" key="1">
    <source>
        <dbReference type="ARBA" id="ARBA00000900"/>
    </source>
</evidence>
<evidence type="ECO:0000256" key="16">
    <source>
        <dbReference type="ARBA" id="ARBA00054102"/>
    </source>
</evidence>
<dbReference type="OrthoDB" id="9049620at2759"/>
<evidence type="ECO:0000256" key="14">
    <source>
        <dbReference type="ARBA" id="ARBA00023204"/>
    </source>
</evidence>
<dbReference type="RefSeq" id="XP_056518027.1">
    <property type="nucleotide sequence ID" value="XM_056670228.1"/>
</dbReference>
<evidence type="ECO:0000256" key="13">
    <source>
        <dbReference type="ARBA" id="ARBA00023125"/>
    </source>
</evidence>
<dbReference type="InterPro" id="IPR003034">
    <property type="entry name" value="SAP_dom"/>
</dbReference>
<dbReference type="PROSITE" id="PS00518">
    <property type="entry name" value="ZF_RING_1"/>
    <property type="match status" value="1"/>
</dbReference>